<dbReference type="AlphaFoldDB" id="A0A2T2WGQ9"/>
<name>A0A2T2WGQ9_9FIRM</name>
<dbReference type="InterPro" id="IPR001602">
    <property type="entry name" value="UPF0047_YjbQ-like"/>
</dbReference>
<dbReference type="Pfam" id="PF01894">
    <property type="entry name" value="YjbQ"/>
    <property type="match status" value="1"/>
</dbReference>
<dbReference type="Gene3D" id="2.60.120.460">
    <property type="entry name" value="YjbQ-like"/>
    <property type="match status" value="1"/>
</dbReference>
<dbReference type="EMBL" id="PXYV01000034">
    <property type="protein sequence ID" value="PSR21427.1"/>
    <property type="molecule type" value="Genomic_DNA"/>
</dbReference>
<dbReference type="PANTHER" id="PTHR30615">
    <property type="entry name" value="UNCHARACTERIZED PROTEIN YJBQ-RELATED"/>
    <property type="match status" value="1"/>
</dbReference>
<dbReference type="SUPFAM" id="SSF111038">
    <property type="entry name" value="YjbQ-like"/>
    <property type="match status" value="1"/>
</dbReference>
<evidence type="ECO:0000313" key="3">
    <source>
        <dbReference type="Proteomes" id="UP000241848"/>
    </source>
</evidence>
<sequence length="132" mass="14905">MMEFIIQTQQRDELQEITSLVQSAVSQSRVREGIVVVQSPHTTLAITANEHVDADVARDLIGHLKDLVPQKSTFRHRENNSDSHIKVSLVGPSLSLIVRDGQICLGTWQGIFACEFDGPRQRRIWVEVVGRY</sequence>
<comment type="caution">
    <text evidence="2">The sequence shown here is derived from an EMBL/GenBank/DDBJ whole genome shotgun (WGS) entry which is preliminary data.</text>
</comment>
<dbReference type="PIRSF" id="PIRSF004681">
    <property type="entry name" value="UCP004681"/>
    <property type="match status" value="1"/>
</dbReference>
<accession>A0A2T2WGQ9</accession>
<evidence type="ECO:0000313" key="2">
    <source>
        <dbReference type="EMBL" id="PSR21427.1"/>
    </source>
</evidence>
<gene>
    <name evidence="2" type="ORF">C7B45_10775</name>
</gene>
<proteinExistence type="inferred from homology"/>
<dbReference type="PANTHER" id="PTHR30615:SF8">
    <property type="entry name" value="UPF0047 PROTEIN C4A8.02C"/>
    <property type="match status" value="1"/>
</dbReference>
<comment type="similarity">
    <text evidence="1">Belongs to the UPF0047 family.</text>
</comment>
<dbReference type="NCBIfam" id="TIGR00149">
    <property type="entry name" value="TIGR00149_YjbQ"/>
    <property type="match status" value="1"/>
</dbReference>
<protein>
    <recommendedName>
        <fullName evidence="4">YjbQ family protein</fullName>
    </recommendedName>
</protein>
<dbReference type="PROSITE" id="PS01314">
    <property type="entry name" value="UPF0047"/>
    <property type="match status" value="1"/>
</dbReference>
<dbReference type="InterPro" id="IPR035917">
    <property type="entry name" value="YjbQ-like_sf"/>
</dbReference>
<dbReference type="Proteomes" id="UP000241848">
    <property type="component" value="Unassembled WGS sequence"/>
</dbReference>
<evidence type="ECO:0000256" key="1">
    <source>
        <dbReference type="ARBA" id="ARBA00005534"/>
    </source>
</evidence>
<organism evidence="2 3">
    <name type="scientific">Sulfobacillus acidophilus</name>
    <dbReference type="NCBI Taxonomy" id="53633"/>
    <lineage>
        <taxon>Bacteria</taxon>
        <taxon>Bacillati</taxon>
        <taxon>Bacillota</taxon>
        <taxon>Clostridia</taxon>
        <taxon>Eubacteriales</taxon>
        <taxon>Clostridiales Family XVII. Incertae Sedis</taxon>
        <taxon>Sulfobacillus</taxon>
    </lineage>
</organism>
<evidence type="ECO:0008006" key="4">
    <source>
        <dbReference type="Google" id="ProtNLM"/>
    </source>
</evidence>
<reference evidence="2 3" key="1">
    <citation type="journal article" date="2014" name="BMC Genomics">
        <title>Comparison of environmental and isolate Sulfobacillus genomes reveals diverse carbon, sulfur, nitrogen, and hydrogen metabolisms.</title>
        <authorList>
            <person name="Justice N.B."/>
            <person name="Norman A."/>
            <person name="Brown C.T."/>
            <person name="Singh A."/>
            <person name="Thomas B.C."/>
            <person name="Banfield J.F."/>
        </authorList>
    </citation>
    <scope>NUCLEOTIDE SEQUENCE [LARGE SCALE GENOMIC DNA]</scope>
    <source>
        <strain evidence="2">AMDSBA3</strain>
    </source>
</reference>